<keyword evidence="6" id="KW-1185">Reference proteome</keyword>
<dbReference type="GO" id="GO:0006006">
    <property type="term" value="P:glucose metabolic process"/>
    <property type="evidence" value="ECO:0007669"/>
    <property type="project" value="InterPro"/>
</dbReference>
<dbReference type="STRING" id="137246.A0A401TC83"/>
<dbReference type="GO" id="GO:0050661">
    <property type="term" value="F:NADP binding"/>
    <property type="evidence" value="ECO:0007669"/>
    <property type="project" value="InterPro"/>
</dbReference>
<name>A0A401TC83_CHIPU</name>
<organism evidence="5 6">
    <name type="scientific">Chiloscyllium punctatum</name>
    <name type="common">Brownbanded bambooshark</name>
    <name type="synonym">Hemiscyllium punctatum</name>
    <dbReference type="NCBI Taxonomy" id="137246"/>
    <lineage>
        <taxon>Eukaryota</taxon>
        <taxon>Metazoa</taxon>
        <taxon>Chordata</taxon>
        <taxon>Craniata</taxon>
        <taxon>Vertebrata</taxon>
        <taxon>Chondrichthyes</taxon>
        <taxon>Elasmobranchii</taxon>
        <taxon>Galeomorphii</taxon>
        <taxon>Galeoidea</taxon>
        <taxon>Orectolobiformes</taxon>
        <taxon>Hemiscylliidae</taxon>
        <taxon>Chiloscyllium</taxon>
    </lineage>
</organism>
<dbReference type="GO" id="GO:0009051">
    <property type="term" value="P:pentose-phosphate shunt, oxidative branch"/>
    <property type="evidence" value="ECO:0007669"/>
    <property type="project" value="TreeGrafter"/>
</dbReference>
<dbReference type="Proteomes" id="UP000287033">
    <property type="component" value="Unassembled WGS sequence"/>
</dbReference>
<dbReference type="SUPFAM" id="SSF55347">
    <property type="entry name" value="Glyceraldehyde-3-phosphate dehydrogenase-like, C-terminal domain"/>
    <property type="match status" value="1"/>
</dbReference>
<evidence type="ECO:0000256" key="2">
    <source>
        <dbReference type="ARBA" id="ARBA00022857"/>
    </source>
</evidence>
<dbReference type="GO" id="GO:0004345">
    <property type="term" value="F:glucose-6-phosphate dehydrogenase activity"/>
    <property type="evidence" value="ECO:0007669"/>
    <property type="project" value="InterPro"/>
</dbReference>
<keyword evidence="3" id="KW-0119">Carbohydrate metabolism</keyword>
<comment type="caution">
    <text evidence="5">The sequence shown here is derived from an EMBL/GenBank/DDBJ whole genome shotgun (WGS) entry which is preliminary data.</text>
</comment>
<dbReference type="PANTHER" id="PTHR23429">
    <property type="entry name" value="GLUCOSE-6-PHOSPHATE 1-DEHYDROGENASE G6PD"/>
    <property type="match status" value="1"/>
</dbReference>
<dbReference type="GO" id="GO:0005783">
    <property type="term" value="C:endoplasmic reticulum"/>
    <property type="evidence" value="ECO:0007669"/>
    <property type="project" value="TreeGrafter"/>
</dbReference>
<dbReference type="OrthoDB" id="60984at2759"/>
<evidence type="ECO:0000256" key="1">
    <source>
        <dbReference type="ARBA" id="ARBA00004959"/>
    </source>
</evidence>
<dbReference type="Pfam" id="PF02781">
    <property type="entry name" value="G6PD_C"/>
    <property type="match status" value="1"/>
</dbReference>
<dbReference type="Gene3D" id="3.30.360.10">
    <property type="entry name" value="Dihydrodipicolinate Reductase, domain 2"/>
    <property type="match status" value="1"/>
</dbReference>
<evidence type="ECO:0000313" key="6">
    <source>
        <dbReference type="Proteomes" id="UP000287033"/>
    </source>
</evidence>
<dbReference type="InterPro" id="IPR022675">
    <property type="entry name" value="G6P_DH_C"/>
</dbReference>
<evidence type="ECO:0000313" key="5">
    <source>
        <dbReference type="EMBL" id="GCC40249.1"/>
    </source>
</evidence>
<sequence>RTSFYEQYGVICDVIQNHLTEILTFVAMETPANISDSEEIHRNKMKVYASLERLGKRSAVIGQYQAYNSEVRQELQKAAEYTSTIPTFAGGCTLH</sequence>
<dbReference type="EMBL" id="BEZZ01031670">
    <property type="protein sequence ID" value="GCC40249.1"/>
    <property type="molecule type" value="Genomic_DNA"/>
</dbReference>
<dbReference type="InterPro" id="IPR001282">
    <property type="entry name" value="G6P_DH"/>
</dbReference>
<reference evidence="5 6" key="1">
    <citation type="journal article" date="2018" name="Nat. Ecol. Evol.">
        <title>Shark genomes provide insights into elasmobranch evolution and the origin of vertebrates.</title>
        <authorList>
            <person name="Hara Y"/>
            <person name="Yamaguchi K"/>
            <person name="Onimaru K"/>
            <person name="Kadota M"/>
            <person name="Koyanagi M"/>
            <person name="Keeley SD"/>
            <person name="Tatsumi K"/>
            <person name="Tanaka K"/>
            <person name="Motone F"/>
            <person name="Kageyama Y"/>
            <person name="Nozu R"/>
            <person name="Adachi N"/>
            <person name="Nishimura O"/>
            <person name="Nakagawa R"/>
            <person name="Tanegashima C"/>
            <person name="Kiyatake I"/>
            <person name="Matsumoto R"/>
            <person name="Murakumo K"/>
            <person name="Nishida K"/>
            <person name="Terakita A"/>
            <person name="Kuratani S"/>
            <person name="Sato K"/>
            <person name="Hyodo S Kuraku.S."/>
        </authorList>
    </citation>
    <scope>NUCLEOTIDE SEQUENCE [LARGE SCALE GENOMIC DNA]</scope>
</reference>
<dbReference type="PANTHER" id="PTHR23429:SF7">
    <property type="entry name" value="GDH_6PGL ENDOPLASMIC BIFUNCTIONAL PROTEIN"/>
    <property type="match status" value="1"/>
</dbReference>
<evidence type="ECO:0000259" key="4">
    <source>
        <dbReference type="Pfam" id="PF02781"/>
    </source>
</evidence>
<proteinExistence type="predicted"/>
<gene>
    <name evidence="5" type="ORF">chiPu_0024044</name>
</gene>
<keyword evidence="2" id="KW-0521">NADP</keyword>
<comment type="pathway">
    <text evidence="1">Carbohydrate degradation; pentose phosphate pathway.</text>
</comment>
<feature type="domain" description="Glucose-6-phosphate dehydrogenase C-terminal" evidence="4">
    <location>
        <begin position="1"/>
        <end position="89"/>
    </location>
</feature>
<protein>
    <recommendedName>
        <fullName evidence="4">Glucose-6-phosphate dehydrogenase C-terminal domain-containing protein</fullName>
    </recommendedName>
</protein>
<dbReference type="AlphaFoldDB" id="A0A401TC83"/>
<feature type="non-terminal residue" evidence="5">
    <location>
        <position position="1"/>
    </location>
</feature>
<evidence type="ECO:0000256" key="3">
    <source>
        <dbReference type="ARBA" id="ARBA00023277"/>
    </source>
</evidence>
<accession>A0A401TC83</accession>